<dbReference type="Proteomes" id="UP000199474">
    <property type="component" value="Unassembled WGS sequence"/>
</dbReference>
<dbReference type="GO" id="GO:0006874">
    <property type="term" value="P:intracellular calcium ion homeostasis"/>
    <property type="evidence" value="ECO:0007669"/>
    <property type="project" value="TreeGrafter"/>
</dbReference>
<evidence type="ECO:0000256" key="5">
    <source>
        <dbReference type="SAM" id="Phobius"/>
    </source>
</evidence>
<dbReference type="RefSeq" id="WP_090086188.1">
    <property type="nucleotide sequence ID" value="NZ_FOMR01000009.1"/>
</dbReference>
<organism evidence="7 8">
    <name type="scientific">Lentibacillus persicus</name>
    <dbReference type="NCBI Taxonomy" id="640948"/>
    <lineage>
        <taxon>Bacteria</taxon>
        <taxon>Bacillati</taxon>
        <taxon>Bacillota</taxon>
        <taxon>Bacilli</taxon>
        <taxon>Bacillales</taxon>
        <taxon>Bacillaceae</taxon>
        <taxon>Lentibacillus</taxon>
    </lineage>
</organism>
<evidence type="ECO:0000256" key="4">
    <source>
        <dbReference type="ARBA" id="ARBA00023136"/>
    </source>
</evidence>
<feature type="transmembrane region" description="Helical" evidence="5">
    <location>
        <begin position="183"/>
        <end position="204"/>
    </location>
</feature>
<dbReference type="PANTHER" id="PTHR10846">
    <property type="entry name" value="SODIUM/POTASSIUM/CALCIUM EXCHANGER"/>
    <property type="match status" value="1"/>
</dbReference>
<keyword evidence="8" id="KW-1185">Reference proteome</keyword>
<feature type="domain" description="Sodium/calcium exchanger membrane region" evidence="6">
    <location>
        <begin position="181"/>
        <end position="325"/>
    </location>
</feature>
<dbReference type="InterPro" id="IPR004837">
    <property type="entry name" value="NaCa_Exmemb"/>
</dbReference>
<name>A0A1I1YE55_9BACI</name>
<evidence type="ECO:0000313" key="7">
    <source>
        <dbReference type="EMBL" id="SFE17895.1"/>
    </source>
</evidence>
<keyword evidence="2 5" id="KW-0812">Transmembrane</keyword>
<feature type="transmembrane region" description="Helical" evidence="5">
    <location>
        <begin position="6"/>
        <end position="27"/>
    </location>
</feature>
<feature type="transmembrane region" description="Helical" evidence="5">
    <location>
        <begin position="243"/>
        <end position="266"/>
    </location>
</feature>
<dbReference type="GO" id="GO:0008273">
    <property type="term" value="F:calcium, potassium:sodium antiporter activity"/>
    <property type="evidence" value="ECO:0007669"/>
    <property type="project" value="TreeGrafter"/>
</dbReference>
<dbReference type="InterPro" id="IPR004481">
    <property type="entry name" value="K/Na/Ca-exchanger"/>
</dbReference>
<protein>
    <submittedName>
        <fullName evidence="7">Cation:H+ antiporter</fullName>
    </submittedName>
</protein>
<keyword evidence="4 5" id="KW-0472">Membrane</keyword>
<evidence type="ECO:0000256" key="1">
    <source>
        <dbReference type="ARBA" id="ARBA00004141"/>
    </source>
</evidence>
<sequence length="330" mass="35461">MLLFYSISFVAAAVVSVFIAIKLASYADIISKETKAGGLVVGTALLATGTSLPELTSTISAAVINSPDIAVGNGLGSITFNFFVLFLFDMYFRRKRLFLNVSDNHILTGLLGMLLCVIAAFSLYVDADWHVMKFSVTSMLMIAVYIGGLSLISAKHQQDHQEQQYTAEDNTERHSIRKVIIKFMLLVIVIFISGSALSVTGDLIAQNSAISASAVGSLLIAATSSLPDAVSVWVALRAANINLAIGTILGSNIFNIFVVPVADAFYRGGSIWAEASNQHIATAAAGFILTSLVLLIIKRDDTRNTFTYMIPSITIVVGYLFFSVFYVLSA</sequence>
<dbReference type="Pfam" id="PF01699">
    <property type="entry name" value="Na_Ca_ex"/>
    <property type="match status" value="2"/>
</dbReference>
<feature type="transmembrane region" description="Helical" evidence="5">
    <location>
        <begin position="70"/>
        <end position="92"/>
    </location>
</feature>
<feature type="transmembrane region" description="Helical" evidence="5">
    <location>
        <begin position="278"/>
        <end position="297"/>
    </location>
</feature>
<dbReference type="InterPro" id="IPR044880">
    <property type="entry name" value="NCX_ion-bd_dom_sf"/>
</dbReference>
<evidence type="ECO:0000256" key="2">
    <source>
        <dbReference type="ARBA" id="ARBA00022692"/>
    </source>
</evidence>
<gene>
    <name evidence="7" type="ORF">SAMN05216238_109131</name>
</gene>
<evidence type="ECO:0000256" key="3">
    <source>
        <dbReference type="ARBA" id="ARBA00022989"/>
    </source>
</evidence>
<dbReference type="GO" id="GO:0005262">
    <property type="term" value="F:calcium channel activity"/>
    <property type="evidence" value="ECO:0007669"/>
    <property type="project" value="TreeGrafter"/>
</dbReference>
<feature type="transmembrane region" description="Helical" evidence="5">
    <location>
        <begin position="309"/>
        <end position="328"/>
    </location>
</feature>
<keyword evidence="3 5" id="KW-1133">Transmembrane helix</keyword>
<comment type="subcellular location">
    <subcellularLocation>
        <location evidence="1">Membrane</location>
        <topology evidence="1">Multi-pass membrane protein</topology>
    </subcellularLocation>
</comment>
<dbReference type="OrthoDB" id="9794225at2"/>
<proteinExistence type="predicted"/>
<dbReference type="GO" id="GO:0005886">
    <property type="term" value="C:plasma membrane"/>
    <property type="evidence" value="ECO:0007669"/>
    <property type="project" value="TreeGrafter"/>
</dbReference>
<dbReference type="AlphaFoldDB" id="A0A1I1YE55"/>
<feature type="transmembrane region" description="Helical" evidence="5">
    <location>
        <begin position="39"/>
        <end position="64"/>
    </location>
</feature>
<feature type="transmembrane region" description="Helical" evidence="5">
    <location>
        <begin position="131"/>
        <end position="152"/>
    </location>
</feature>
<feature type="domain" description="Sodium/calcium exchanger membrane region" evidence="6">
    <location>
        <begin position="7"/>
        <end position="147"/>
    </location>
</feature>
<reference evidence="8" key="1">
    <citation type="submission" date="2016-10" db="EMBL/GenBank/DDBJ databases">
        <authorList>
            <person name="Varghese N."/>
            <person name="Submissions S."/>
        </authorList>
    </citation>
    <scope>NUCLEOTIDE SEQUENCE [LARGE SCALE GENOMIC DNA]</scope>
    <source>
        <strain evidence="8">DSM 22530</strain>
    </source>
</reference>
<evidence type="ECO:0000313" key="8">
    <source>
        <dbReference type="Proteomes" id="UP000199474"/>
    </source>
</evidence>
<dbReference type="STRING" id="640948.SAMN05216238_109131"/>
<feature type="transmembrane region" description="Helical" evidence="5">
    <location>
        <begin position="104"/>
        <end position="125"/>
    </location>
</feature>
<dbReference type="PANTHER" id="PTHR10846:SF8">
    <property type="entry name" value="INNER MEMBRANE PROTEIN YRBG"/>
    <property type="match status" value="1"/>
</dbReference>
<accession>A0A1I1YE55</accession>
<dbReference type="Gene3D" id="1.20.1420.30">
    <property type="entry name" value="NCX, central ion-binding region"/>
    <property type="match status" value="1"/>
</dbReference>
<dbReference type="EMBL" id="FOMR01000009">
    <property type="protein sequence ID" value="SFE17895.1"/>
    <property type="molecule type" value="Genomic_DNA"/>
</dbReference>
<feature type="transmembrane region" description="Helical" evidence="5">
    <location>
        <begin position="210"/>
        <end position="236"/>
    </location>
</feature>
<evidence type="ECO:0000259" key="6">
    <source>
        <dbReference type="Pfam" id="PF01699"/>
    </source>
</evidence>